<name>A0A8J4M789_9PROT</name>
<protein>
    <submittedName>
        <fullName evidence="1">DUF1489 family protein</fullName>
    </submittedName>
</protein>
<evidence type="ECO:0000313" key="1">
    <source>
        <dbReference type="EMBL" id="HGC43947.1"/>
    </source>
</evidence>
<dbReference type="Pfam" id="PF07370">
    <property type="entry name" value="DUF1489"/>
    <property type="match status" value="1"/>
</dbReference>
<dbReference type="InterPro" id="IPR008320">
    <property type="entry name" value="UCP032025"/>
</dbReference>
<organism evidence="1">
    <name type="scientific">Acidicaldus sp</name>
    <dbReference type="NCBI Taxonomy" id="1872105"/>
    <lineage>
        <taxon>Bacteria</taxon>
        <taxon>Pseudomonadati</taxon>
        <taxon>Pseudomonadota</taxon>
        <taxon>Alphaproteobacteria</taxon>
        <taxon>Acetobacterales</taxon>
        <taxon>Acetobacteraceae</taxon>
        <taxon>Acidicaldus</taxon>
    </lineage>
</organism>
<proteinExistence type="predicted"/>
<gene>
    <name evidence="1" type="ORF">ENY07_12120</name>
</gene>
<reference evidence="1" key="1">
    <citation type="journal article" date="2020" name="mSystems">
        <title>Genome- and Community-Level Interaction Insights into Carbon Utilization and Element Cycling Functions of Hydrothermarchaeota in Hydrothermal Sediment.</title>
        <authorList>
            <person name="Zhou Z."/>
            <person name="Liu Y."/>
            <person name="Xu W."/>
            <person name="Pan J."/>
            <person name="Luo Z.H."/>
            <person name="Li M."/>
        </authorList>
    </citation>
    <scope>NUCLEOTIDE SEQUENCE</scope>
    <source>
        <strain evidence="1">SpSt-997</strain>
    </source>
</reference>
<accession>A0A8J4M789</accession>
<comment type="caution">
    <text evidence="1">The sequence shown here is derived from an EMBL/GenBank/DDBJ whole genome shotgun (WGS) entry which is preliminary data.</text>
</comment>
<dbReference type="PIRSF" id="PIRSF032025">
    <property type="entry name" value="UCP032025"/>
    <property type="match status" value="1"/>
</dbReference>
<sequence>MLHLMKLAVGIRDRAHLAAVQTRRGLADPPLRHLTRSHPRRAAEILAGGSIYWVIGGLLSVRQRILAITAAAREDGTPGTALHLDPTLVAVVPRPVKAFQGWRYLAPAEAPADVGVLGDAPGALPEDLERVLRELCLL</sequence>
<dbReference type="AlphaFoldDB" id="A0A8J4M789"/>
<dbReference type="EMBL" id="DTQM01000231">
    <property type="protein sequence ID" value="HGC43947.1"/>
    <property type="molecule type" value="Genomic_DNA"/>
</dbReference>